<evidence type="ECO:0000256" key="5">
    <source>
        <dbReference type="ARBA" id="ARBA00022679"/>
    </source>
</evidence>
<dbReference type="PANTHER" id="PTHR10682">
    <property type="entry name" value="POLY A POLYMERASE"/>
    <property type="match status" value="1"/>
</dbReference>
<evidence type="ECO:0000313" key="11">
    <source>
        <dbReference type="EMBL" id="CAD2183657.1"/>
    </source>
</evidence>
<dbReference type="InterPro" id="IPR007012">
    <property type="entry name" value="PolA_pol_cen_dom"/>
</dbReference>
<dbReference type="Gene3D" id="3.30.460.10">
    <property type="entry name" value="Beta Polymerase, domain 2"/>
    <property type="match status" value="1"/>
</dbReference>
<dbReference type="SUPFAM" id="SSF81631">
    <property type="entry name" value="PAP/OAS1 substrate-binding domain"/>
    <property type="match status" value="1"/>
</dbReference>
<evidence type="ECO:0000256" key="2">
    <source>
        <dbReference type="ARBA" id="ARBA00010912"/>
    </source>
</evidence>
<dbReference type="PANTHER" id="PTHR10682:SF10">
    <property type="entry name" value="POLYNUCLEOTIDE ADENYLYLTRANSFERASE"/>
    <property type="match status" value="1"/>
</dbReference>
<dbReference type="AlphaFoldDB" id="A0A6V7W908"/>
<evidence type="ECO:0000313" key="12">
    <source>
        <dbReference type="Proteomes" id="UP000580250"/>
    </source>
</evidence>
<evidence type="ECO:0000256" key="7">
    <source>
        <dbReference type="ARBA" id="ARBA00022840"/>
    </source>
</evidence>
<dbReference type="GO" id="GO:1990817">
    <property type="term" value="F:poly(A) RNA polymerase activity"/>
    <property type="evidence" value="ECO:0007669"/>
    <property type="project" value="UniProtKB-EC"/>
</dbReference>
<dbReference type="Pfam" id="PF04928">
    <property type="entry name" value="PAP_central"/>
    <property type="match status" value="1"/>
</dbReference>
<dbReference type="Gene3D" id="1.10.1410.10">
    <property type="match status" value="1"/>
</dbReference>
<keyword evidence="7" id="KW-0067">ATP-binding</keyword>
<dbReference type="GO" id="GO:0006397">
    <property type="term" value="P:mRNA processing"/>
    <property type="evidence" value="ECO:0007669"/>
    <property type="project" value="UniProtKB-KW"/>
</dbReference>
<dbReference type="Proteomes" id="UP000580250">
    <property type="component" value="Unassembled WGS sequence"/>
</dbReference>
<reference evidence="11 12" key="1">
    <citation type="submission" date="2020-08" db="EMBL/GenBank/DDBJ databases">
        <authorList>
            <person name="Koutsovoulos G."/>
            <person name="Danchin GJ E."/>
        </authorList>
    </citation>
    <scope>NUCLEOTIDE SEQUENCE [LARGE SCALE GENOMIC DNA]</scope>
</reference>
<accession>A0A6V7W908</accession>
<keyword evidence="8" id="KW-0539">Nucleus</keyword>
<dbReference type="GO" id="GO:0005634">
    <property type="term" value="C:nucleus"/>
    <property type="evidence" value="ECO:0007669"/>
    <property type="project" value="UniProtKB-SubCell"/>
</dbReference>
<comment type="catalytic activity">
    <reaction evidence="9">
        <text>RNA(n) + ATP = RNA(n)-3'-adenine ribonucleotide + diphosphate</text>
        <dbReference type="Rhea" id="RHEA:11332"/>
        <dbReference type="Rhea" id="RHEA-COMP:14527"/>
        <dbReference type="Rhea" id="RHEA-COMP:17347"/>
        <dbReference type="ChEBI" id="CHEBI:30616"/>
        <dbReference type="ChEBI" id="CHEBI:33019"/>
        <dbReference type="ChEBI" id="CHEBI:140395"/>
        <dbReference type="ChEBI" id="CHEBI:173115"/>
        <dbReference type="EC" id="2.7.7.19"/>
    </reaction>
</comment>
<organism evidence="11 12">
    <name type="scientific">Meloidogyne enterolobii</name>
    <name type="common">Root-knot nematode worm</name>
    <name type="synonym">Meloidogyne mayaguensis</name>
    <dbReference type="NCBI Taxonomy" id="390850"/>
    <lineage>
        <taxon>Eukaryota</taxon>
        <taxon>Metazoa</taxon>
        <taxon>Ecdysozoa</taxon>
        <taxon>Nematoda</taxon>
        <taxon>Chromadorea</taxon>
        <taxon>Rhabditida</taxon>
        <taxon>Tylenchina</taxon>
        <taxon>Tylenchomorpha</taxon>
        <taxon>Tylenchoidea</taxon>
        <taxon>Meloidogynidae</taxon>
        <taxon>Meloidogyninae</taxon>
        <taxon>Meloidogyne</taxon>
    </lineage>
</organism>
<dbReference type="GO" id="GO:0005524">
    <property type="term" value="F:ATP binding"/>
    <property type="evidence" value="ECO:0007669"/>
    <property type="project" value="UniProtKB-KW"/>
</dbReference>
<dbReference type="SUPFAM" id="SSF81301">
    <property type="entry name" value="Nucleotidyltransferase"/>
    <property type="match status" value="1"/>
</dbReference>
<evidence type="ECO:0000256" key="3">
    <source>
        <dbReference type="ARBA" id="ARBA00012388"/>
    </source>
</evidence>
<gene>
    <name evidence="11" type="ORF">MENT_LOCUS35968</name>
</gene>
<proteinExistence type="inferred from homology"/>
<sequence length="670" mass="79177">MFNVYRFLSFGMFYNLEINKKFVENFERILQQQTSLKTSDNQNNLNKAKKDYLIKQLRLKTISVFLAKNTNKIIFENKNYLIFEKDKFLKFFGNFIEENRIINLEFFEKINYLFKEKNEENNIKMINFVEEGDLNLKKFVKKLLNKIERQMNIIDQEKLDKNLIQQMTEIFEENIFKPPKSNLNIIIPSKSLQNEELHNYLNSIYTSSNNEVNEKKKFVTEWLERKFKNWLGNICKDQLGDNESYKMIIGGSTFLETAGPDSDLDIIFIFPQKCLCPLPNILADCGKCQKNGNIRFCTKHDLFFGSNAQSFAFYLKNEIYNVETVEEFQFKGYSMSDTYINSIENARVPIISISISGVEMDIMAAPIPFDNIPDNFELTNIENENIINKNNKILNELIEAMVKQNDQFYNKSILVLTGFRIAYRNKSKFIQSEIQSSLFVDLMRAVKLWAKRKQIYSNVFGYLSGTILTIMATKVNLLYNSGGLTFLLQQFFKFYSEWQWPLPVLIEPLTNQELIKTKYLSKENNYLIDSWNLSNIKETPPSVMPIISSQFPEQNVAFNVNEFTKNIILREIEKVSDNFKNAKHLNKEFWQNKIFKKINLKLIYKHFILVICTEINENNYFGNFKCGLLKTKLRLIFKDWAEKIKKEKINLKEYHSISGFERERECKRIK</sequence>
<evidence type="ECO:0000256" key="8">
    <source>
        <dbReference type="ARBA" id="ARBA00023242"/>
    </source>
</evidence>
<dbReference type="EC" id="2.7.7.19" evidence="3"/>
<evidence type="ECO:0000256" key="4">
    <source>
        <dbReference type="ARBA" id="ARBA00022664"/>
    </source>
</evidence>
<protein>
    <recommendedName>
        <fullName evidence="3">polynucleotide adenylyltransferase</fullName>
        <ecNumber evidence="3">2.7.7.19</ecNumber>
    </recommendedName>
</protein>
<keyword evidence="6" id="KW-0547">Nucleotide-binding</keyword>
<keyword evidence="5" id="KW-0808">Transferase</keyword>
<comment type="subcellular location">
    <subcellularLocation>
        <location evidence="1">Nucleus</location>
    </subcellularLocation>
</comment>
<comment type="caution">
    <text evidence="11">The sequence shown here is derived from an EMBL/GenBank/DDBJ whole genome shotgun (WGS) entry which is preliminary data.</text>
</comment>
<dbReference type="EMBL" id="CAJEWN010000475">
    <property type="protein sequence ID" value="CAD2183657.1"/>
    <property type="molecule type" value="Genomic_DNA"/>
</dbReference>
<comment type="similarity">
    <text evidence="2">Belongs to the poly(A) polymerase family.</text>
</comment>
<feature type="domain" description="Poly(A) polymerase central" evidence="10">
    <location>
        <begin position="439"/>
        <end position="591"/>
    </location>
</feature>
<keyword evidence="4" id="KW-0507">mRNA processing</keyword>
<evidence type="ECO:0000259" key="10">
    <source>
        <dbReference type="Pfam" id="PF04928"/>
    </source>
</evidence>
<evidence type="ECO:0000256" key="9">
    <source>
        <dbReference type="ARBA" id="ARBA00048830"/>
    </source>
</evidence>
<evidence type="ECO:0000256" key="1">
    <source>
        <dbReference type="ARBA" id="ARBA00004123"/>
    </source>
</evidence>
<dbReference type="OrthoDB" id="6233852at2759"/>
<dbReference type="InterPro" id="IPR043519">
    <property type="entry name" value="NT_sf"/>
</dbReference>
<name>A0A6V7W908_MELEN</name>
<evidence type="ECO:0000256" key="6">
    <source>
        <dbReference type="ARBA" id="ARBA00022741"/>
    </source>
</evidence>